<keyword evidence="1" id="KW-0547">Nucleotide-binding</keyword>
<accession>A0ABY5V5Z9</accession>
<sequence length="1001" mass="116822">MSAALFPSWDTFNYKYGTNKQDALENLARALFCEQFGISTGIFQRINHAGNETNTITKNGEVIGFQAKYFERTIDEAQIRKSIDAAHEVNPRQTKLYLYTNMMFGNPPKGNSITEKEKKLNEYAQSRSMEIEWVVGSMILDQAAKITWIRELFFEVGPNMETLVKEEQSHSGSLLASICDRIAYCGQVIKFNRNTFIKTIFDTINKHEHLVIHGEGGAGKTAVIKDFYNRYNKDFPICVRKAQELNVAGISDIFKHTSNYDLSQFIEAYSRDDKKVFIIDSAERLQDIEDDYHIKLLLQKLTEAGWSIVFTVRSIYVEDLRSDLQYTYHLECKFISLNNISEQELNECALQYRFQLPCNDRFKDRLRNLFYLDLYLRLYDADSLNETYTSFIKRAWIEKIAGRIRKNCLNTQREKCFSEIIWERVNSGQFYLRPDAYTDEVVYALKCDEVVAVEEDKGLFITHDIYEEWGLSHILELEWTHRESIPLFFSKIGSSLLMRRAFRSWLSDKIDENRSDINSLVDFVFKPELESFWRDKILVSMLRSEYAETFFESHKEILLADNAKLLNRAIFLLQISCKYIAEVLSYEGTEHPILKPLGKGWNAVIDLIYESQGKHIPIAGSIKIIEDWTEYCHSGKTTRQAGLIALSVFKKRELLDKYYISSELETACLRIICHAAHEIKSELKNIFDKVLNNRWHRHGDPYYALCSHILKNSFFAAYIFEDLPNEVLALAELYWRKVKIRHEDDGCSWHMELEDEYALDHRGVQLDFSGASAYCTPIYSLLYIDFQKTLDFIIRFVNQSIDSYRKSKHGKEDVVSVEVHISDTKKVTQYLSHAIWCTHRGIGSPIIPYLLQSMHMALEKFLLEQVGQMKDHLLEQILISILQRAQSASLSSIVCSIVLAHPDKFWKVALILFKTIEFFHPDLMRSMRETEVKSLCGISFYSNPLYTRERLETCEHGFRKENLEGLFIKYQFVNICGFTEQEEQKFLDEIYSIIDYHKSKV</sequence>
<dbReference type="SUPFAM" id="SSF52540">
    <property type="entry name" value="P-loop containing nucleoside triphosphate hydrolases"/>
    <property type="match status" value="1"/>
</dbReference>
<evidence type="ECO:0000313" key="1">
    <source>
        <dbReference type="EMBL" id="UWN65057.1"/>
    </source>
</evidence>
<dbReference type="Gene3D" id="3.40.50.300">
    <property type="entry name" value="P-loop containing nucleotide triphosphate hydrolases"/>
    <property type="match status" value="1"/>
</dbReference>
<gene>
    <name evidence="1" type="ORF">NQ519_15165</name>
</gene>
<dbReference type="EMBL" id="CP102252">
    <property type="protein sequence ID" value="UWN65057.1"/>
    <property type="molecule type" value="Genomic_DNA"/>
</dbReference>
<dbReference type="Proteomes" id="UP001058267">
    <property type="component" value="Chromosome"/>
</dbReference>
<organism evidence="1 2">
    <name type="scientific">Alistipes senegalensis JC50</name>
    <dbReference type="NCBI Taxonomy" id="1033732"/>
    <lineage>
        <taxon>Bacteria</taxon>
        <taxon>Pseudomonadati</taxon>
        <taxon>Bacteroidota</taxon>
        <taxon>Bacteroidia</taxon>
        <taxon>Bacteroidales</taxon>
        <taxon>Rikenellaceae</taxon>
        <taxon>Alistipes</taxon>
    </lineage>
</organism>
<dbReference type="GO" id="GO:0005524">
    <property type="term" value="F:ATP binding"/>
    <property type="evidence" value="ECO:0007669"/>
    <property type="project" value="UniProtKB-KW"/>
</dbReference>
<dbReference type="InterPro" id="IPR027417">
    <property type="entry name" value="P-loop_NTPase"/>
</dbReference>
<dbReference type="RefSeq" id="WP_019150308.1">
    <property type="nucleotide sequence ID" value="NZ_CP102252.1"/>
</dbReference>
<name>A0ABY5V5Z9_9BACT</name>
<evidence type="ECO:0000313" key="2">
    <source>
        <dbReference type="Proteomes" id="UP001058267"/>
    </source>
</evidence>
<keyword evidence="1" id="KW-0067">ATP-binding</keyword>
<reference evidence="1" key="1">
    <citation type="journal article" date="2022" name="Cell">
        <title>Design, construction, and in vivo augmentation of a complex gut microbiome.</title>
        <authorList>
            <person name="Cheng A.G."/>
            <person name="Ho P.Y."/>
            <person name="Aranda-Diaz A."/>
            <person name="Jain S."/>
            <person name="Yu F.B."/>
            <person name="Meng X."/>
            <person name="Wang M."/>
            <person name="Iakiviak M."/>
            <person name="Nagashima K."/>
            <person name="Zhao A."/>
            <person name="Murugkar P."/>
            <person name="Patil A."/>
            <person name="Atabakhsh K."/>
            <person name="Weakley A."/>
            <person name="Yan J."/>
            <person name="Brumbaugh A.R."/>
            <person name="Higginbottom S."/>
            <person name="Dimas A."/>
            <person name="Shiver A.L."/>
            <person name="Deutschbauer A."/>
            <person name="Neff N."/>
            <person name="Sonnenburg J.L."/>
            <person name="Huang K.C."/>
            <person name="Fischbach M.A."/>
        </authorList>
    </citation>
    <scope>NUCLEOTIDE SEQUENCE</scope>
    <source>
        <strain evidence="1">JC50</strain>
    </source>
</reference>
<protein>
    <submittedName>
        <fullName evidence="1">ATP-binding protein</fullName>
    </submittedName>
</protein>
<proteinExistence type="predicted"/>
<keyword evidence="2" id="KW-1185">Reference proteome</keyword>